<dbReference type="SUPFAM" id="SSF50978">
    <property type="entry name" value="WD40 repeat-like"/>
    <property type="match status" value="1"/>
</dbReference>
<evidence type="ECO:0000313" key="3">
    <source>
        <dbReference type="Proteomes" id="UP001211907"/>
    </source>
</evidence>
<dbReference type="InterPro" id="IPR036322">
    <property type="entry name" value="WD40_repeat_dom_sf"/>
</dbReference>
<feature type="domain" description="RAVE complex protein Rav1 C-terminal" evidence="1">
    <location>
        <begin position="2"/>
        <end position="328"/>
    </location>
</feature>
<dbReference type="GO" id="GO:0043291">
    <property type="term" value="C:RAVE complex"/>
    <property type="evidence" value="ECO:0007669"/>
    <property type="project" value="TreeGrafter"/>
</dbReference>
<name>A0AAD5T0G4_9FUNG</name>
<comment type="caution">
    <text evidence="2">The sequence shown here is derived from an EMBL/GenBank/DDBJ whole genome shotgun (WGS) entry which is preliminary data.</text>
</comment>
<proteinExistence type="predicted"/>
<feature type="domain" description="RAVE complex protein Rav1 C-terminal" evidence="1">
    <location>
        <begin position="329"/>
        <end position="531"/>
    </location>
</feature>
<dbReference type="InterPro" id="IPR022033">
    <property type="entry name" value="Rav1p_C"/>
</dbReference>
<protein>
    <submittedName>
        <fullName evidence="2">Regulator of (H+)-ATPase in vacuolar membrane</fullName>
    </submittedName>
</protein>
<organism evidence="2 3">
    <name type="scientific">Physocladia obscura</name>
    <dbReference type="NCBI Taxonomy" id="109957"/>
    <lineage>
        <taxon>Eukaryota</taxon>
        <taxon>Fungi</taxon>
        <taxon>Fungi incertae sedis</taxon>
        <taxon>Chytridiomycota</taxon>
        <taxon>Chytridiomycota incertae sedis</taxon>
        <taxon>Chytridiomycetes</taxon>
        <taxon>Chytridiales</taxon>
        <taxon>Chytriomycetaceae</taxon>
        <taxon>Physocladia</taxon>
    </lineage>
</organism>
<dbReference type="Proteomes" id="UP001211907">
    <property type="component" value="Unassembled WGS sequence"/>
</dbReference>
<dbReference type="Pfam" id="PF12234">
    <property type="entry name" value="Rav1p_C"/>
    <property type="match status" value="2"/>
</dbReference>
<evidence type="ECO:0000259" key="1">
    <source>
        <dbReference type="Pfam" id="PF12234"/>
    </source>
</evidence>
<feature type="non-terminal residue" evidence="2">
    <location>
        <position position="1374"/>
    </location>
</feature>
<gene>
    <name evidence="2" type="primary">RAV1</name>
    <name evidence="2" type="ORF">HK100_000912</name>
</gene>
<dbReference type="EMBL" id="JADGJH010001191">
    <property type="protein sequence ID" value="KAJ3117018.1"/>
    <property type="molecule type" value="Genomic_DNA"/>
</dbReference>
<dbReference type="Gene3D" id="2.130.10.10">
    <property type="entry name" value="YVTN repeat-like/Quinoprotein amine dehydrogenase"/>
    <property type="match status" value="1"/>
</dbReference>
<accession>A0AAD5T0G4</accession>
<sequence length="1374" mass="154050">MIDVTMSSDGQTLIAVATKSGVDVFCQDRLEIFNGPIEWIQVAEMTIPWEDSVHQIAWLENGSLAMALSSKLVIFSKWKDATTRTPYEGSRPTSLQSIVAKVNGRLPDYHPNLLQHYLIWGKYDFIKFVFSLVHKFVKLMHEVGAGGLGNAEGNTGVVGRKVSDIPSAFWKFFEVEHSEHIQEANYDALFLEGNEFSDQFRDKNIGSFSQTHLDYLIQLGDNLKLPRLNSSDQAKLLAMMGSFVQVQQHKRSVDENGSRFVFFAKLFIATKVANEAEVLGSRDIAWAFYSDSQDYLVDFLLQCFNGNPLWKDVRSLGMGFWLKNPESLNVLLGLWKLASLHPEQGAMLKFLANDFTEERWRKAAVKNAFALLGKQRYEYAVAFFLLAERLKDAVNVCLKHLKDLQLAIVLCRLYEGENSPVLAETLKSNVLPDAFLNGDRYLISMCFTLLKQKEMALNAIMMPISTLSNTPECEISNDIIDPPLLVLHDYLQKSYKPLRIQSKVSAKSFFQSMIASSVIYENMGCPGLALDMLAKANSLTKQAVAEGILSEINKVPSKKISENTETFDWGSPVTTQSQKAAPTLIDWSIPVSQQPAAPAVIDWSTPISQQQSSTTGMDWGAPVSPQNSGIPTINNAFDWGAPISSSKNTEILDWSISEPKKVVDPLDEYEAFKASMKKPDDEEDDLDKEMRELERQLNGEPQSKSAVTIEDSQKDSIAEIDLSETQKNAIVKIQTRIKYQEWKMAIRMIHSLYKSMAVVSLNMDILSSELVFKDYFKLTHTGVQKLTERVQMPSQVMDEVLTIRFKEMDAFVAFVELPGLAAGRTASSFSALLIEGSNHLSSMIFSSNFNADVIRVDPIVDFAKRLLWSIICWYEKEETGFAPIGLSVMSQTAATAFLALSVSCIRSKDFRSLWWIVGLSDRFFEVLVGGAKKKNLKPLILDLLTQREPIIQPDSESDDDSDSDFYGENTAEKSLLAEELLLSVALQHIGLDFQVFVRHLKDGGNVDEAYGFLSEVVLTKLSSLLFDMHNNVREKWTEKTKFKIAKLSTYLLNNYSKGVWALIKRTANVKKLAREIVSDSLLGDKPVEAPVTSSVPILLTQDENPEVFEDISPSKKSVHYYDETSYEIVFRTKDIIGTFAINPLDQNCFAVATHDTIVEFDLETSILFNSRKEVLAKRRESVDDLAIKSLNRFLEPKNPHLQRTSDTENIRRNLSYDSLQKAVKDSMMDLRRRDSDLDSGRRIHREVGSVSSLEAHPTLNYCKYSLICILFNLAGVGDGNSESIVKLYQFGQKGDLVSYASGTSARITKCRFDPFGGRFGCSDAKGELRLWKFDATEQALHPTQVLSCNSAITNDFVFVNSSTLIATAGVSSNG</sequence>
<reference evidence="2" key="1">
    <citation type="submission" date="2020-05" db="EMBL/GenBank/DDBJ databases">
        <title>Phylogenomic resolution of chytrid fungi.</title>
        <authorList>
            <person name="Stajich J.E."/>
            <person name="Amses K."/>
            <person name="Simmons R."/>
            <person name="Seto K."/>
            <person name="Myers J."/>
            <person name="Bonds A."/>
            <person name="Quandt C.A."/>
            <person name="Barry K."/>
            <person name="Liu P."/>
            <person name="Grigoriev I."/>
            <person name="Longcore J.E."/>
            <person name="James T.Y."/>
        </authorList>
    </citation>
    <scope>NUCLEOTIDE SEQUENCE</scope>
    <source>
        <strain evidence="2">JEL0513</strain>
    </source>
</reference>
<dbReference type="PANTHER" id="PTHR13950">
    <property type="entry name" value="RABCONNECTIN-RELATED"/>
    <property type="match status" value="1"/>
</dbReference>
<evidence type="ECO:0000313" key="2">
    <source>
        <dbReference type="EMBL" id="KAJ3117018.1"/>
    </source>
</evidence>
<keyword evidence="3" id="KW-1185">Reference proteome</keyword>
<dbReference type="PANTHER" id="PTHR13950:SF9">
    <property type="entry name" value="RABCONNECTIN-3A"/>
    <property type="match status" value="1"/>
</dbReference>
<dbReference type="InterPro" id="IPR052208">
    <property type="entry name" value="DmX-like/RAVE_component"/>
</dbReference>
<dbReference type="GO" id="GO:0007035">
    <property type="term" value="P:vacuolar acidification"/>
    <property type="evidence" value="ECO:0007669"/>
    <property type="project" value="TreeGrafter"/>
</dbReference>
<dbReference type="InterPro" id="IPR015943">
    <property type="entry name" value="WD40/YVTN_repeat-like_dom_sf"/>
</dbReference>